<sequence>MKFLRSLTARIRRAVRYRWERITTNMPLRMKVGRFGIWLVKIGRTLQVCYANWNSELRMKVEVDRTISDYCTIHVSEEISQRKALSFPSPTAQSDKATPMVHALFGIKGVAAVTLSRYEIHIMKGRVFSWQELLPSIEKVVMEHLTAK</sequence>
<evidence type="ECO:0000259" key="1">
    <source>
        <dbReference type="SMART" id="SM00932"/>
    </source>
</evidence>
<evidence type="ECO:0000313" key="3">
    <source>
        <dbReference type="Proteomes" id="UP000033996"/>
    </source>
</evidence>
<dbReference type="EMBL" id="LBWL01000029">
    <property type="protein sequence ID" value="KKR07237.1"/>
    <property type="molecule type" value="Genomic_DNA"/>
</dbReference>
<comment type="caution">
    <text evidence="2">The sequence shown here is derived from an EMBL/GenBank/DDBJ whole genome shotgun (WGS) entry which is preliminary data.</text>
</comment>
<accession>A0A837HSL7</accession>
<dbReference type="Gene3D" id="3.30.1370.70">
    <property type="entry name" value="Scaffold protein Nfu/NifU, N-terminal domain"/>
    <property type="match status" value="1"/>
</dbReference>
<dbReference type="AlphaFoldDB" id="A0A837HSL7"/>
<feature type="domain" description="Scaffold protein Nfu/NifU N-terminal" evidence="1">
    <location>
        <begin position="61"/>
        <end position="148"/>
    </location>
</feature>
<protein>
    <recommendedName>
        <fullName evidence="1">Scaffold protein Nfu/NifU N-terminal domain-containing protein</fullName>
    </recommendedName>
</protein>
<dbReference type="InterPro" id="IPR014824">
    <property type="entry name" value="Nfu/NifU_N"/>
</dbReference>
<dbReference type="Pfam" id="PF08712">
    <property type="entry name" value="Nfu_N"/>
    <property type="match status" value="1"/>
</dbReference>
<dbReference type="SUPFAM" id="SSF110836">
    <property type="entry name" value="Hypothetical protein SAV1430"/>
    <property type="match status" value="1"/>
</dbReference>
<evidence type="ECO:0000313" key="2">
    <source>
        <dbReference type="EMBL" id="KKR07237.1"/>
    </source>
</evidence>
<dbReference type="SMART" id="SM00932">
    <property type="entry name" value="Nfu_N"/>
    <property type="match status" value="1"/>
</dbReference>
<gene>
    <name evidence="2" type="ORF">UT35_C0029G0005</name>
</gene>
<name>A0A837HSL7_9BACT</name>
<dbReference type="Proteomes" id="UP000033996">
    <property type="component" value="Unassembled WGS sequence"/>
</dbReference>
<reference evidence="2 3" key="1">
    <citation type="journal article" date="2015" name="Nature">
        <title>rRNA introns, odd ribosomes, and small enigmatic genomes across a large radiation of phyla.</title>
        <authorList>
            <person name="Brown C.T."/>
            <person name="Hug L.A."/>
            <person name="Thomas B.C."/>
            <person name="Sharon I."/>
            <person name="Castelle C.J."/>
            <person name="Singh A."/>
            <person name="Wilkins M.J."/>
            <person name="Williams K.H."/>
            <person name="Banfield J.F."/>
        </authorList>
    </citation>
    <scope>NUCLEOTIDE SEQUENCE [LARGE SCALE GENOMIC DNA]</scope>
</reference>
<organism evidence="2 3">
    <name type="scientific">Candidatus Yanofskybacteria bacterium GW2011_GWD1_39_16</name>
    <dbReference type="NCBI Taxonomy" id="1619030"/>
    <lineage>
        <taxon>Bacteria</taxon>
        <taxon>Candidatus Yanofskyibacteriota</taxon>
    </lineage>
</organism>
<dbReference type="InterPro" id="IPR036498">
    <property type="entry name" value="Nfu/NifU_N_sf"/>
</dbReference>
<proteinExistence type="predicted"/>